<evidence type="ECO:0000313" key="3">
    <source>
        <dbReference type="Proteomes" id="UP000314982"/>
    </source>
</evidence>
<evidence type="ECO:0000313" key="2">
    <source>
        <dbReference type="Ensembl" id="ENSHHUP00000016635.1"/>
    </source>
</evidence>
<organism evidence="2 3">
    <name type="scientific">Hucho hucho</name>
    <name type="common">huchen</name>
    <dbReference type="NCBI Taxonomy" id="62062"/>
    <lineage>
        <taxon>Eukaryota</taxon>
        <taxon>Metazoa</taxon>
        <taxon>Chordata</taxon>
        <taxon>Craniata</taxon>
        <taxon>Vertebrata</taxon>
        <taxon>Euteleostomi</taxon>
        <taxon>Actinopterygii</taxon>
        <taxon>Neopterygii</taxon>
        <taxon>Teleostei</taxon>
        <taxon>Protacanthopterygii</taxon>
        <taxon>Salmoniformes</taxon>
        <taxon>Salmonidae</taxon>
        <taxon>Salmoninae</taxon>
        <taxon>Hucho</taxon>
    </lineage>
</organism>
<name>A0A4W5L0S3_9TELE</name>
<dbReference type="GeneTree" id="ENSGT00970000196860"/>
<protein>
    <submittedName>
        <fullName evidence="2">Uncharacterized protein</fullName>
    </submittedName>
</protein>
<feature type="compositionally biased region" description="Basic and acidic residues" evidence="1">
    <location>
        <begin position="7"/>
        <end position="26"/>
    </location>
</feature>
<dbReference type="Proteomes" id="UP000314982">
    <property type="component" value="Unassembled WGS sequence"/>
</dbReference>
<feature type="compositionally biased region" description="Polar residues" evidence="1">
    <location>
        <begin position="112"/>
        <end position="131"/>
    </location>
</feature>
<evidence type="ECO:0000256" key="1">
    <source>
        <dbReference type="SAM" id="MobiDB-lite"/>
    </source>
</evidence>
<reference evidence="2" key="3">
    <citation type="submission" date="2025-09" db="UniProtKB">
        <authorList>
            <consortium name="Ensembl"/>
        </authorList>
    </citation>
    <scope>IDENTIFICATION</scope>
</reference>
<feature type="region of interest" description="Disordered" evidence="1">
    <location>
        <begin position="1"/>
        <end position="26"/>
    </location>
</feature>
<dbReference type="AlphaFoldDB" id="A0A4W5L0S3"/>
<proteinExistence type="predicted"/>
<reference evidence="3" key="1">
    <citation type="submission" date="2018-06" db="EMBL/GenBank/DDBJ databases">
        <title>Genome assembly of Danube salmon.</title>
        <authorList>
            <person name="Macqueen D.J."/>
            <person name="Gundappa M.K."/>
        </authorList>
    </citation>
    <scope>NUCLEOTIDE SEQUENCE [LARGE SCALE GENOMIC DNA]</scope>
</reference>
<sequence length="131" mass="14734">MPRVYKRTKEVREGKKSSRAAARDEQIGYDGVAETHKVLSDDMESELAKHIKNLADQSHGLSSLKCRELANALIHNIPHPHSIYLTLTYQHNHPLSQDTSTHLPQKRILHSLSPQSDTDCKTNGSTYPTLP</sequence>
<keyword evidence="3" id="KW-1185">Reference proteome</keyword>
<dbReference type="Ensembl" id="ENSHHUT00000017239.1">
    <property type="protein sequence ID" value="ENSHHUP00000016635.1"/>
    <property type="gene ID" value="ENSHHUG00000010379.1"/>
</dbReference>
<accession>A0A4W5L0S3</accession>
<feature type="region of interest" description="Disordered" evidence="1">
    <location>
        <begin position="110"/>
        <end position="131"/>
    </location>
</feature>
<reference evidence="2" key="2">
    <citation type="submission" date="2025-08" db="UniProtKB">
        <authorList>
            <consortium name="Ensembl"/>
        </authorList>
    </citation>
    <scope>IDENTIFICATION</scope>
</reference>